<organism evidence="2 3">
    <name type="scientific">Marinilabilia salmonicolor</name>
    <dbReference type="NCBI Taxonomy" id="989"/>
    <lineage>
        <taxon>Bacteria</taxon>
        <taxon>Pseudomonadati</taxon>
        <taxon>Bacteroidota</taxon>
        <taxon>Bacteroidia</taxon>
        <taxon>Marinilabiliales</taxon>
        <taxon>Marinilabiliaceae</taxon>
        <taxon>Marinilabilia</taxon>
    </lineage>
</organism>
<evidence type="ECO:0000313" key="2">
    <source>
        <dbReference type="EMBL" id="RCW39506.1"/>
    </source>
</evidence>
<dbReference type="Pfam" id="PF07463">
    <property type="entry name" value="NUMOD4"/>
    <property type="match status" value="1"/>
</dbReference>
<evidence type="ECO:0000313" key="3">
    <source>
        <dbReference type="Proteomes" id="UP000252733"/>
    </source>
</evidence>
<dbReference type="InterPro" id="IPR010902">
    <property type="entry name" value="NUMOD4"/>
</dbReference>
<dbReference type="EMBL" id="QPIZ01000001">
    <property type="protein sequence ID" value="RCW39506.1"/>
    <property type="molecule type" value="Genomic_DNA"/>
</dbReference>
<dbReference type="RefSeq" id="WP_106151378.1">
    <property type="nucleotide sequence ID" value="NZ_PVTS01000001.1"/>
</dbReference>
<dbReference type="AlphaFoldDB" id="A0A2T0XT76"/>
<reference evidence="2 3" key="1">
    <citation type="submission" date="2018-07" db="EMBL/GenBank/DDBJ databases">
        <title>Freshwater and sediment microbial communities from various areas in North America, analyzing microbe dynamics in response to fracking.</title>
        <authorList>
            <person name="Lamendella R."/>
        </authorList>
    </citation>
    <scope>NUCLEOTIDE SEQUENCE [LARGE SCALE GENOMIC DNA]</scope>
    <source>
        <strain evidence="2 3">160A</strain>
    </source>
</reference>
<dbReference type="InterPro" id="IPR044925">
    <property type="entry name" value="His-Me_finger_sf"/>
</dbReference>
<accession>A0A2T0XT76</accession>
<dbReference type="Proteomes" id="UP000252733">
    <property type="component" value="Unassembled WGS sequence"/>
</dbReference>
<dbReference type="Gene3D" id="3.90.75.20">
    <property type="match status" value="1"/>
</dbReference>
<name>A0A2T0XT76_9BACT</name>
<keyword evidence="3" id="KW-1185">Reference proteome</keyword>
<dbReference type="OrthoDB" id="6631788at2"/>
<dbReference type="SUPFAM" id="SSF54060">
    <property type="entry name" value="His-Me finger endonucleases"/>
    <property type="match status" value="1"/>
</dbReference>
<feature type="domain" description="NUMOD4" evidence="1">
    <location>
        <begin position="8"/>
        <end position="60"/>
    </location>
</feature>
<dbReference type="STRING" id="1168289.GCA_000259075_01566"/>
<comment type="caution">
    <text evidence="2">The sequence shown here is derived from an EMBL/GenBank/DDBJ whole genome shotgun (WGS) entry which is preliminary data.</text>
</comment>
<protein>
    <submittedName>
        <fullName evidence="2">NUMOD4 motif-containing protein</fullName>
    </submittedName>
</protein>
<evidence type="ECO:0000259" key="1">
    <source>
        <dbReference type="Pfam" id="PF07463"/>
    </source>
</evidence>
<proteinExistence type="predicted"/>
<dbReference type="GO" id="GO:0016788">
    <property type="term" value="F:hydrolase activity, acting on ester bonds"/>
    <property type="evidence" value="ECO:0007669"/>
    <property type="project" value="InterPro"/>
</dbReference>
<sequence length="198" mass="23150">MIDSYWNEEWKEIPFEKGALRKRYAVSNYGRVISYTANDQNDATIVKGGLLKGYRTLPLRPFGRSTTFYVHKLVAEQFIHKDSDDQTFVIHLDYNKCNNFVENLCWANKKDMFDHQQGNPSVLEGRKKMKARKPCEGAKLTDTQVMLLKKRISDPRRKTRLKIIARQFGISEIQLHRIKRGENWSHVHVQSKPVVGEK</sequence>
<gene>
    <name evidence="2" type="ORF">DFO77_101277</name>
</gene>